<dbReference type="GO" id="GO:0005524">
    <property type="term" value="F:ATP binding"/>
    <property type="evidence" value="ECO:0007669"/>
    <property type="project" value="InterPro"/>
</dbReference>
<feature type="signal peptide" evidence="3">
    <location>
        <begin position="1"/>
        <end position="27"/>
    </location>
</feature>
<dbReference type="Pfam" id="PF06309">
    <property type="entry name" value="Torsin"/>
    <property type="match status" value="1"/>
</dbReference>
<dbReference type="AlphaFoldDB" id="A0A8C5P4H0"/>
<gene>
    <name evidence="5" type="primary">Tor1b</name>
</gene>
<dbReference type="Pfam" id="PF21376">
    <property type="entry name" value="TOR1A_C"/>
    <property type="match status" value="1"/>
</dbReference>
<comment type="subcellular location">
    <subcellularLocation>
        <location evidence="1">Endoplasmic reticulum lumen</location>
    </subcellularLocation>
</comment>
<dbReference type="GO" id="GO:0007029">
    <property type="term" value="P:endoplasmic reticulum organization"/>
    <property type="evidence" value="ECO:0007669"/>
    <property type="project" value="Ensembl"/>
</dbReference>
<evidence type="ECO:0000256" key="1">
    <source>
        <dbReference type="ARBA" id="ARBA00004319"/>
    </source>
</evidence>
<dbReference type="PANTHER" id="PTHR10760:SF14">
    <property type="entry name" value="TORSIN-1B"/>
    <property type="match status" value="1"/>
</dbReference>
<dbReference type="GO" id="GO:0034504">
    <property type="term" value="P:protein localization to nucleus"/>
    <property type="evidence" value="ECO:0007669"/>
    <property type="project" value="TreeGrafter"/>
</dbReference>
<dbReference type="GO" id="GO:0071763">
    <property type="term" value="P:nuclear membrane organization"/>
    <property type="evidence" value="ECO:0007669"/>
    <property type="project" value="Ensembl"/>
</dbReference>
<feature type="domain" description="Torsin-1A C-terminal" evidence="4">
    <location>
        <begin position="242"/>
        <end position="298"/>
    </location>
</feature>
<dbReference type="OMA" id="HFPHRSE"/>
<reference evidence="5" key="1">
    <citation type="submission" date="2025-08" db="UniProtKB">
        <authorList>
            <consortium name="Ensembl"/>
        </authorList>
    </citation>
    <scope>IDENTIFICATION</scope>
</reference>
<keyword evidence="6" id="KW-1185">Reference proteome</keyword>
<dbReference type="GO" id="GO:0005635">
    <property type="term" value="C:nuclear envelope"/>
    <property type="evidence" value="ECO:0007669"/>
    <property type="project" value="Ensembl"/>
</dbReference>
<evidence type="ECO:0000256" key="2">
    <source>
        <dbReference type="ARBA" id="ARBA00006235"/>
    </source>
</evidence>
<dbReference type="Proteomes" id="UP000694385">
    <property type="component" value="Unassembled WGS sequence"/>
</dbReference>
<name>A0A8C5P4H0_JACJA</name>
<dbReference type="Gene3D" id="3.40.50.300">
    <property type="entry name" value="P-loop containing nucleotide triphosphate hydrolases"/>
    <property type="match status" value="1"/>
</dbReference>
<dbReference type="GO" id="GO:0005788">
    <property type="term" value="C:endoplasmic reticulum lumen"/>
    <property type="evidence" value="ECO:0007669"/>
    <property type="project" value="UniProtKB-SubCell"/>
</dbReference>
<dbReference type="InterPro" id="IPR049337">
    <property type="entry name" value="TOR1A_C"/>
</dbReference>
<accession>A0A8C5P4H0</accession>
<evidence type="ECO:0000313" key="6">
    <source>
        <dbReference type="Proteomes" id="UP000694385"/>
    </source>
</evidence>
<evidence type="ECO:0000313" key="5">
    <source>
        <dbReference type="Ensembl" id="ENSJJAP00000021442.1"/>
    </source>
</evidence>
<dbReference type="PANTHER" id="PTHR10760">
    <property type="entry name" value="TORSIN"/>
    <property type="match status" value="1"/>
</dbReference>
<dbReference type="Ensembl" id="ENSJJAT00000027995.1">
    <property type="protein sequence ID" value="ENSJJAP00000021442.1"/>
    <property type="gene ID" value="ENSJJAG00000021809.1"/>
</dbReference>
<comment type="similarity">
    <text evidence="2">Belongs to the ClpA/ClpB family. Torsin subfamily.</text>
</comment>
<sequence length="299" mass="32885">MRRAGGAGGAGGAAALCVLLAARVAAAFEPLSVGLAIGAASVLTGYLSYTDLYCRFAECCGAERPLNASALKLDLEEKLFGQHLATEVILKAVTGFRNNKNPKKPLTLSLHGWAGTGKNFVSQIVAQNLHPKGLKSHFVHLFKLKLMSSHLLVCTVPPPPHSEGVWLYKSLLLWPISNAGGDLITKTALDFWRAGRKREEIQLKDLEPVLSVGVFNNKHSGLWHSTLIDKNLIDYFIPFLPLEYRHVKMCVRAEMQARGAAIDEDIVTRVADEMTFFPKVEKIYSDKGCKTVQSRLDFQ</sequence>
<dbReference type="GeneTree" id="ENSGT00950000182888"/>
<evidence type="ECO:0000259" key="4">
    <source>
        <dbReference type="Pfam" id="PF21376"/>
    </source>
</evidence>
<organism evidence="5 6">
    <name type="scientific">Jaculus jaculus</name>
    <name type="common">Lesser Egyptian jerboa</name>
    <dbReference type="NCBI Taxonomy" id="51337"/>
    <lineage>
        <taxon>Eukaryota</taxon>
        <taxon>Metazoa</taxon>
        <taxon>Chordata</taxon>
        <taxon>Craniata</taxon>
        <taxon>Vertebrata</taxon>
        <taxon>Euteleostomi</taxon>
        <taxon>Mammalia</taxon>
        <taxon>Eutheria</taxon>
        <taxon>Euarchontoglires</taxon>
        <taxon>Glires</taxon>
        <taxon>Rodentia</taxon>
        <taxon>Myomorpha</taxon>
        <taxon>Dipodoidea</taxon>
        <taxon>Dipodidae</taxon>
        <taxon>Dipodinae</taxon>
        <taxon>Jaculus</taxon>
    </lineage>
</organism>
<dbReference type="InterPro" id="IPR010448">
    <property type="entry name" value="Torsin"/>
</dbReference>
<reference evidence="5" key="2">
    <citation type="submission" date="2025-09" db="UniProtKB">
        <authorList>
            <consortium name="Ensembl"/>
        </authorList>
    </citation>
    <scope>IDENTIFICATION</scope>
</reference>
<dbReference type="GO" id="GO:0042802">
    <property type="term" value="F:identical protein binding"/>
    <property type="evidence" value="ECO:0007669"/>
    <property type="project" value="Ensembl"/>
</dbReference>
<evidence type="ECO:0000256" key="3">
    <source>
        <dbReference type="SAM" id="SignalP"/>
    </source>
</evidence>
<protein>
    <submittedName>
        <fullName evidence="5">Torsin family 1, member B</fullName>
    </submittedName>
</protein>
<dbReference type="GO" id="GO:0019894">
    <property type="term" value="F:kinesin binding"/>
    <property type="evidence" value="ECO:0007669"/>
    <property type="project" value="TreeGrafter"/>
</dbReference>
<feature type="chain" id="PRO_5034734188" evidence="3">
    <location>
        <begin position="28"/>
        <end position="299"/>
    </location>
</feature>
<dbReference type="GO" id="GO:0016887">
    <property type="term" value="F:ATP hydrolysis activity"/>
    <property type="evidence" value="ECO:0007669"/>
    <property type="project" value="Ensembl"/>
</dbReference>
<proteinExistence type="inferred from homology"/>
<dbReference type="InterPro" id="IPR027417">
    <property type="entry name" value="P-loop_NTPase"/>
</dbReference>
<keyword evidence="3" id="KW-0732">Signal</keyword>
<dbReference type="SUPFAM" id="SSF52540">
    <property type="entry name" value="P-loop containing nucleoside triphosphate hydrolases"/>
    <property type="match status" value="1"/>
</dbReference>